<dbReference type="OrthoDB" id="582170at2"/>
<evidence type="ECO:0000313" key="7">
    <source>
        <dbReference type="Proteomes" id="UP000281192"/>
    </source>
</evidence>
<dbReference type="EMBL" id="CP026100">
    <property type="protein sequence ID" value="AYV46662.1"/>
    <property type="molecule type" value="Genomic_DNA"/>
</dbReference>
<dbReference type="PANTHER" id="PTHR44591:SF24">
    <property type="entry name" value="PROTEIN-GLUTAMATE METHYLESTERASE_PROTEIN-GLUTAMINE GLUTAMINASE 1"/>
    <property type="match status" value="1"/>
</dbReference>
<dbReference type="InterPro" id="IPR050595">
    <property type="entry name" value="Bact_response_regulator"/>
</dbReference>
<name>A0A2N5CNA3_9CAUL</name>
<feature type="domain" description="Response regulatory" evidence="3">
    <location>
        <begin position="2"/>
        <end position="112"/>
    </location>
</feature>
<protein>
    <submittedName>
        <fullName evidence="5">Response regulator</fullName>
    </submittedName>
</protein>
<reference evidence="4 7" key="2">
    <citation type="submission" date="2018-01" db="EMBL/GenBank/DDBJ databases">
        <title>Complete genome sequence of Caulobacter flavus RHGG3.</title>
        <authorList>
            <person name="Yang E."/>
        </authorList>
    </citation>
    <scope>NUCLEOTIDE SEQUENCE [LARGE SCALE GENOMIC DNA]</scope>
    <source>
        <strain evidence="4 7">RHGG3</strain>
    </source>
</reference>
<dbReference type="PANTHER" id="PTHR44591">
    <property type="entry name" value="STRESS RESPONSE REGULATOR PROTEIN 1"/>
    <property type="match status" value="1"/>
</dbReference>
<reference evidence="5 6" key="1">
    <citation type="submission" date="2017-12" db="EMBL/GenBank/DDBJ databases">
        <title>The genome sequence of Caulobacter flavus CGMCC1 15093.</title>
        <authorList>
            <person name="Gao J."/>
            <person name="Mao X."/>
            <person name="Sun J."/>
        </authorList>
    </citation>
    <scope>NUCLEOTIDE SEQUENCE [LARGE SCALE GENOMIC DNA]</scope>
    <source>
        <strain evidence="5 6">CGMCC1 15093</strain>
    </source>
</reference>
<dbReference type="Proteomes" id="UP000234483">
    <property type="component" value="Unassembled WGS sequence"/>
</dbReference>
<dbReference type="SMART" id="SM00448">
    <property type="entry name" value="REC"/>
    <property type="match status" value="1"/>
</dbReference>
<dbReference type="SUPFAM" id="SSF52172">
    <property type="entry name" value="CheY-like"/>
    <property type="match status" value="1"/>
</dbReference>
<dbReference type="Proteomes" id="UP000281192">
    <property type="component" value="Chromosome"/>
</dbReference>
<sequence length="112" mass="11968">MRVLIVEDEIMVAMLVEDLLTDLGCDVTGPAVSAETAVEAARRELVDFALLDVNLDGGTSFAAADVLRERGVPFAFVTGYGDQGVRPDLRDAPILSKPVDPRQLARTIAAAR</sequence>
<dbReference type="GO" id="GO:0000160">
    <property type="term" value="P:phosphorelay signal transduction system"/>
    <property type="evidence" value="ECO:0007669"/>
    <property type="project" value="InterPro"/>
</dbReference>
<proteinExistence type="predicted"/>
<dbReference type="KEGG" id="cfh:C1707_10510"/>
<accession>A0A2N5CNA3</accession>
<dbReference type="Gene3D" id="3.40.50.2300">
    <property type="match status" value="1"/>
</dbReference>
<dbReference type="EMBL" id="PJRQ01000044">
    <property type="protein sequence ID" value="PLR07898.1"/>
    <property type="molecule type" value="Genomic_DNA"/>
</dbReference>
<dbReference type="InterPro" id="IPR011006">
    <property type="entry name" value="CheY-like_superfamily"/>
</dbReference>
<gene>
    <name evidence="4" type="ORF">C1707_10510</name>
    <name evidence="5" type="ORF">CFHF_21985</name>
</gene>
<keyword evidence="7" id="KW-1185">Reference proteome</keyword>
<dbReference type="AlphaFoldDB" id="A0A2N5CNA3"/>
<feature type="modified residue" description="4-aspartylphosphate" evidence="2">
    <location>
        <position position="52"/>
    </location>
</feature>
<evidence type="ECO:0000313" key="4">
    <source>
        <dbReference type="EMBL" id="AYV46662.1"/>
    </source>
</evidence>
<evidence type="ECO:0000259" key="3">
    <source>
        <dbReference type="PROSITE" id="PS50110"/>
    </source>
</evidence>
<evidence type="ECO:0000313" key="6">
    <source>
        <dbReference type="Proteomes" id="UP000234483"/>
    </source>
</evidence>
<evidence type="ECO:0000313" key="5">
    <source>
        <dbReference type="EMBL" id="PLR07898.1"/>
    </source>
</evidence>
<dbReference type="PROSITE" id="PS50110">
    <property type="entry name" value="RESPONSE_REGULATORY"/>
    <property type="match status" value="1"/>
</dbReference>
<dbReference type="Pfam" id="PF00072">
    <property type="entry name" value="Response_reg"/>
    <property type="match status" value="1"/>
</dbReference>
<evidence type="ECO:0000256" key="1">
    <source>
        <dbReference type="ARBA" id="ARBA00022553"/>
    </source>
</evidence>
<organism evidence="5 6">
    <name type="scientific">Caulobacter flavus</name>
    <dbReference type="NCBI Taxonomy" id="1679497"/>
    <lineage>
        <taxon>Bacteria</taxon>
        <taxon>Pseudomonadati</taxon>
        <taxon>Pseudomonadota</taxon>
        <taxon>Alphaproteobacteria</taxon>
        <taxon>Caulobacterales</taxon>
        <taxon>Caulobacteraceae</taxon>
        <taxon>Caulobacter</taxon>
    </lineage>
</organism>
<evidence type="ECO:0000256" key="2">
    <source>
        <dbReference type="PROSITE-ProRule" id="PRU00169"/>
    </source>
</evidence>
<dbReference type="InterPro" id="IPR001789">
    <property type="entry name" value="Sig_transdc_resp-reg_receiver"/>
</dbReference>
<dbReference type="RefSeq" id="WP_101715065.1">
    <property type="nucleotide sequence ID" value="NZ_CP026100.1"/>
</dbReference>
<keyword evidence="1 2" id="KW-0597">Phosphoprotein</keyword>